<evidence type="ECO:0000256" key="3">
    <source>
        <dbReference type="ARBA" id="ARBA00022448"/>
    </source>
</evidence>
<dbReference type="OrthoDB" id="10067964at2759"/>
<evidence type="ECO:0000313" key="11">
    <source>
        <dbReference type="EMBL" id="GCC25366.1"/>
    </source>
</evidence>
<dbReference type="GO" id="GO:0006898">
    <property type="term" value="P:receptor-mediated endocytosis"/>
    <property type="evidence" value="ECO:0007669"/>
    <property type="project" value="TreeGrafter"/>
</dbReference>
<evidence type="ECO:0000256" key="9">
    <source>
        <dbReference type="ARBA" id="ARBA00023136"/>
    </source>
</evidence>
<dbReference type="EMBL" id="BEZZ01000084">
    <property type="protein sequence ID" value="GCC25366.1"/>
    <property type="molecule type" value="Genomic_DNA"/>
</dbReference>
<dbReference type="AlphaFoldDB" id="A0A401S4P1"/>
<accession>A0A401S4P1</accession>
<keyword evidence="3" id="KW-0813">Transport</keyword>
<feature type="transmembrane region" description="Helical" evidence="10">
    <location>
        <begin position="226"/>
        <end position="248"/>
    </location>
</feature>
<comment type="caution">
    <text evidence="11">The sequence shown here is derived from an EMBL/GenBank/DDBJ whole genome shotgun (WGS) entry which is preliminary data.</text>
</comment>
<dbReference type="GO" id="GO:0030139">
    <property type="term" value="C:endocytic vesicle"/>
    <property type="evidence" value="ECO:0007669"/>
    <property type="project" value="TreeGrafter"/>
</dbReference>
<name>A0A401S4P1_CHIPU</name>
<reference evidence="11 12" key="1">
    <citation type="journal article" date="2018" name="Nat. Ecol. Evol.">
        <title>Shark genomes provide insights into elasmobranch evolution and the origin of vertebrates.</title>
        <authorList>
            <person name="Hara Y"/>
            <person name="Yamaguchi K"/>
            <person name="Onimaru K"/>
            <person name="Kadota M"/>
            <person name="Koyanagi M"/>
            <person name="Keeley SD"/>
            <person name="Tatsumi K"/>
            <person name="Tanaka K"/>
            <person name="Motone F"/>
            <person name="Kageyama Y"/>
            <person name="Nozu R"/>
            <person name="Adachi N"/>
            <person name="Nishimura O"/>
            <person name="Nakagawa R"/>
            <person name="Tanegashima C"/>
            <person name="Kiyatake I"/>
            <person name="Matsumoto R"/>
            <person name="Murakumo K"/>
            <person name="Nishida K"/>
            <person name="Terakita A"/>
            <person name="Kuratani S"/>
            <person name="Sato K"/>
            <person name="Hyodo S Kuraku.S."/>
        </authorList>
    </citation>
    <scope>NUCLEOTIDE SEQUENCE [LARGE SCALE GENOMIC DNA]</scope>
</reference>
<dbReference type="GO" id="GO:0015031">
    <property type="term" value="P:protein transport"/>
    <property type="evidence" value="ECO:0007669"/>
    <property type="project" value="UniProtKB-KW"/>
</dbReference>
<keyword evidence="4" id="KW-1003">Cell membrane</keyword>
<dbReference type="STRING" id="137246.A0A401S4P1"/>
<protein>
    <recommendedName>
        <fullName evidence="2">Protein amnionless</fullName>
    </recommendedName>
</protein>
<gene>
    <name evidence="11" type="ORF">chiPu_0003776</name>
</gene>
<keyword evidence="5 10" id="KW-0812">Transmembrane</keyword>
<keyword evidence="6" id="KW-0732">Signal</keyword>
<evidence type="ECO:0000256" key="2">
    <source>
        <dbReference type="ARBA" id="ARBA00021200"/>
    </source>
</evidence>
<dbReference type="InterPro" id="IPR026112">
    <property type="entry name" value="AMN"/>
</dbReference>
<proteinExistence type="predicted"/>
<dbReference type="Proteomes" id="UP000287033">
    <property type="component" value="Unassembled WGS sequence"/>
</dbReference>
<keyword evidence="12" id="KW-1185">Reference proteome</keyword>
<dbReference type="PANTHER" id="PTHR14995">
    <property type="entry name" value="AMNIONLESS"/>
    <property type="match status" value="1"/>
</dbReference>
<evidence type="ECO:0000256" key="6">
    <source>
        <dbReference type="ARBA" id="ARBA00022729"/>
    </source>
</evidence>
<organism evidence="11 12">
    <name type="scientific">Chiloscyllium punctatum</name>
    <name type="common">Brownbanded bambooshark</name>
    <name type="synonym">Hemiscyllium punctatum</name>
    <dbReference type="NCBI Taxonomy" id="137246"/>
    <lineage>
        <taxon>Eukaryota</taxon>
        <taxon>Metazoa</taxon>
        <taxon>Chordata</taxon>
        <taxon>Craniata</taxon>
        <taxon>Vertebrata</taxon>
        <taxon>Chondrichthyes</taxon>
        <taxon>Elasmobranchii</taxon>
        <taxon>Galeomorphii</taxon>
        <taxon>Galeoidea</taxon>
        <taxon>Orectolobiformes</taxon>
        <taxon>Hemiscylliidae</taxon>
        <taxon>Chiloscyllium</taxon>
    </lineage>
</organism>
<evidence type="ECO:0000256" key="8">
    <source>
        <dbReference type="ARBA" id="ARBA00022989"/>
    </source>
</evidence>
<evidence type="ECO:0000256" key="4">
    <source>
        <dbReference type="ARBA" id="ARBA00022475"/>
    </source>
</evidence>
<evidence type="ECO:0000256" key="7">
    <source>
        <dbReference type="ARBA" id="ARBA00022927"/>
    </source>
</evidence>
<keyword evidence="7" id="KW-0653">Protein transport</keyword>
<dbReference type="PANTHER" id="PTHR14995:SF2">
    <property type="entry name" value="PROTEIN AMNIONLESS"/>
    <property type="match status" value="1"/>
</dbReference>
<sequence>MLARLWSMLKVLELQYNIVQSLRYSTNKDCVTAEKMVPPGLSNMKAVYLISIGFLFREDITFKDPNQYKWYNPKYWQVLSTSDLENEKYLFTLDEESVPCQHDDVIFRPETSFRVDLDSDIQNVNVKTISLMNRDKYQGVQISVTKVYKKQPSKKTLLVDAAPHIQIVLIDNETKLATGTLAAALALDIMEDIISQGAALGITNAELQESTNREQQEERNMNDGEIVGTVVGVSITVLLFGSLVYLIISGRIRIMVPICLIYLNKYFKFDNEGTIENSFSNLMFGSPTNLPQDFNGACSGGQAIDVVTSQSGTDFTNPAFEQDFDEQDC</sequence>
<evidence type="ECO:0000313" key="12">
    <source>
        <dbReference type="Proteomes" id="UP000287033"/>
    </source>
</evidence>
<evidence type="ECO:0000256" key="10">
    <source>
        <dbReference type="SAM" id="Phobius"/>
    </source>
</evidence>
<evidence type="ECO:0000256" key="1">
    <source>
        <dbReference type="ARBA" id="ARBA00004251"/>
    </source>
</evidence>
<comment type="subcellular location">
    <subcellularLocation>
        <location evidence="1">Cell membrane</location>
        <topology evidence="1">Single-pass type I membrane protein</topology>
    </subcellularLocation>
</comment>
<dbReference type="GO" id="GO:0016324">
    <property type="term" value="C:apical plasma membrane"/>
    <property type="evidence" value="ECO:0007669"/>
    <property type="project" value="TreeGrafter"/>
</dbReference>
<dbReference type="Pfam" id="PF14828">
    <property type="entry name" value="Amnionless"/>
    <property type="match status" value="1"/>
</dbReference>
<keyword evidence="8 10" id="KW-1133">Transmembrane helix</keyword>
<keyword evidence="9 10" id="KW-0472">Membrane</keyword>
<evidence type="ECO:0000256" key="5">
    <source>
        <dbReference type="ARBA" id="ARBA00022692"/>
    </source>
</evidence>